<evidence type="ECO:0000313" key="3">
    <source>
        <dbReference type="Proteomes" id="UP001500954"/>
    </source>
</evidence>
<sequence length="102" mass="11779">MALFNLNRYTMEVTIITSEDLLEFKQELLEGIKQLILNQNGMPAKKWLKSPEVRELLGISPGTLQNLRINGTLPYTKVGGVLYYDYIEILEVMEKNRVNSKF</sequence>
<name>A0ABP6XW95_9FLAO</name>
<gene>
    <name evidence="2" type="ORF">GCM10022395_23310</name>
</gene>
<dbReference type="Proteomes" id="UP001500954">
    <property type="component" value="Unassembled WGS sequence"/>
</dbReference>
<reference evidence="3" key="1">
    <citation type="journal article" date="2019" name="Int. J. Syst. Evol. Microbiol.">
        <title>The Global Catalogue of Microorganisms (GCM) 10K type strain sequencing project: providing services to taxonomists for standard genome sequencing and annotation.</title>
        <authorList>
            <consortium name="The Broad Institute Genomics Platform"/>
            <consortium name="The Broad Institute Genome Sequencing Center for Infectious Disease"/>
            <person name="Wu L."/>
            <person name="Ma J."/>
        </authorList>
    </citation>
    <scope>NUCLEOTIDE SEQUENCE [LARGE SCALE GENOMIC DNA]</scope>
    <source>
        <strain evidence="3">JCM 17111</strain>
    </source>
</reference>
<dbReference type="SUPFAM" id="SSF46955">
    <property type="entry name" value="Putative DNA-binding domain"/>
    <property type="match status" value="1"/>
</dbReference>
<dbReference type="PANTHER" id="PTHR34585">
    <property type="match status" value="1"/>
</dbReference>
<dbReference type="Pfam" id="PF12728">
    <property type="entry name" value="HTH_17"/>
    <property type="match status" value="1"/>
</dbReference>
<keyword evidence="3" id="KW-1185">Reference proteome</keyword>
<organism evidence="2 3">
    <name type="scientific">Snuella lapsa</name>
    <dbReference type="NCBI Taxonomy" id="870481"/>
    <lineage>
        <taxon>Bacteria</taxon>
        <taxon>Pseudomonadati</taxon>
        <taxon>Bacteroidota</taxon>
        <taxon>Flavobacteriia</taxon>
        <taxon>Flavobacteriales</taxon>
        <taxon>Flavobacteriaceae</taxon>
        <taxon>Snuella</taxon>
    </lineage>
</organism>
<dbReference type="InterPro" id="IPR041657">
    <property type="entry name" value="HTH_17"/>
</dbReference>
<comment type="caution">
    <text evidence="2">The sequence shown here is derived from an EMBL/GenBank/DDBJ whole genome shotgun (WGS) entry which is preliminary data.</text>
</comment>
<dbReference type="InterPro" id="IPR009061">
    <property type="entry name" value="DNA-bd_dom_put_sf"/>
</dbReference>
<dbReference type="EMBL" id="BAABCY010000064">
    <property type="protein sequence ID" value="GAA3573351.1"/>
    <property type="molecule type" value="Genomic_DNA"/>
</dbReference>
<evidence type="ECO:0000313" key="2">
    <source>
        <dbReference type="EMBL" id="GAA3573351.1"/>
    </source>
</evidence>
<dbReference type="PANTHER" id="PTHR34585:SF22">
    <property type="entry name" value="HELIX-TURN-HELIX DOMAIN-CONTAINING PROTEIN"/>
    <property type="match status" value="1"/>
</dbReference>
<protein>
    <submittedName>
        <fullName evidence="2">Helix-turn-helix domain-containing protein</fullName>
    </submittedName>
</protein>
<proteinExistence type="predicted"/>
<feature type="domain" description="Helix-turn-helix" evidence="1">
    <location>
        <begin position="47"/>
        <end position="97"/>
    </location>
</feature>
<evidence type="ECO:0000259" key="1">
    <source>
        <dbReference type="Pfam" id="PF12728"/>
    </source>
</evidence>
<accession>A0ABP6XW95</accession>